<dbReference type="AlphaFoldDB" id="A0A9W6TVI3"/>
<dbReference type="Proteomes" id="UP001165121">
    <property type="component" value="Unassembled WGS sequence"/>
</dbReference>
<feature type="region of interest" description="Disordered" evidence="1">
    <location>
        <begin position="1"/>
        <end position="40"/>
    </location>
</feature>
<organism evidence="2 3">
    <name type="scientific">Phytophthora fragariaefolia</name>
    <dbReference type="NCBI Taxonomy" id="1490495"/>
    <lineage>
        <taxon>Eukaryota</taxon>
        <taxon>Sar</taxon>
        <taxon>Stramenopiles</taxon>
        <taxon>Oomycota</taxon>
        <taxon>Peronosporomycetes</taxon>
        <taxon>Peronosporales</taxon>
        <taxon>Peronosporaceae</taxon>
        <taxon>Phytophthora</taxon>
    </lineage>
</organism>
<keyword evidence="3" id="KW-1185">Reference proteome</keyword>
<evidence type="ECO:0000313" key="2">
    <source>
        <dbReference type="EMBL" id="GMF20449.1"/>
    </source>
</evidence>
<accession>A0A9W6TVI3</accession>
<protein>
    <submittedName>
        <fullName evidence="2">Unnamed protein product</fullName>
    </submittedName>
</protein>
<sequence length="150" mass="15069">MAGEAVCGNGETGDGTLRYDYATDEEHRHGQRSNTEEDGAPVVVDDILMPEEGGESVVTSDVLAAEEGDELIAEGDVRGTQEGAAKATAVTSTVGATSSPSATSATPATAAQHHAPLSLNMVTSATAPGSKSVQLIAAPVGSTDPSTLYP</sequence>
<evidence type="ECO:0000256" key="1">
    <source>
        <dbReference type="SAM" id="MobiDB-lite"/>
    </source>
</evidence>
<evidence type="ECO:0000313" key="3">
    <source>
        <dbReference type="Proteomes" id="UP001165121"/>
    </source>
</evidence>
<feature type="region of interest" description="Disordered" evidence="1">
    <location>
        <begin position="74"/>
        <end position="112"/>
    </location>
</feature>
<reference evidence="2" key="1">
    <citation type="submission" date="2023-04" db="EMBL/GenBank/DDBJ databases">
        <title>Phytophthora fragariaefolia NBRC 109709.</title>
        <authorList>
            <person name="Ichikawa N."/>
            <person name="Sato H."/>
            <person name="Tonouchi N."/>
        </authorList>
    </citation>
    <scope>NUCLEOTIDE SEQUENCE</scope>
    <source>
        <strain evidence="2">NBRC 109709</strain>
    </source>
</reference>
<feature type="compositionally biased region" description="Low complexity" evidence="1">
    <location>
        <begin position="83"/>
        <end position="111"/>
    </location>
</feature>
<comment type="caution">
    <text evidence="2">The sequence shown here is derived from an EMBL/GenBank/DDBJ whole genome shotgun (WGS) entry which is preliminary data.</text>
</comment>
<dbReference type="EMBL" id="BSXT01000196">
    <property type="protein sequence ID" value="GMF20449.1"/>
    <property type="molecule type" value="Genomic_DNA"/>
</dbReference>
<name>A0A9W6TVI3_9STRA</name>
<gene>
    <name evidence="2" type="ORF">Pfra01_000244800</name>
</gene>
<proteinExistence type="predicted"/>